<feature type="domain" description="HTH luxR-type" evidence="1">
    <location>
        <begin position="86"/>
        <end position="123"/>
    </location>
</feature>
<dbReference type="GO" id="GO:0003677">
    <property type="term" value="F:DNA binding"/>
    <property type="evidence" value="ECO:0007669"/>
    <property type="project" value="InterPro"/>
</dbReference>
<gene>
    <name evidence="3" type="ORF">CQ394_04020</name>
</gene>
<dbReference type="EMBL" id="PDCJ01000001">
    <property type="protein sequence ID" value="PEG30898.1"/>
    <property type="molecule type" value="Genomic_DNA"/>
</dbReference>
<evidence type="ECO:0000259" key="2">
    <source>
        <dbReference type="Pfam" id="PF09860"/>
    </source>
</evidence>
<dbReference type="STRING" id="137838.GCA_001458595_02268"/>
<proteinExistence type="predicted"/>
<dbReference type="Pfam" id="PF00196">
    <property type="entry name" value="GerE"/>
    <property type="match status" value="1"/>
</dbReference>
<organism evidence="3 4">
    <name type="scientific">Clostridium neonatale</name>
    <dbReference type="NCBI Taxonomy" id="137838"/>
    <lineage>
        <taxon>Bacteria</taxon>
        <taxon>Bacillati</taxon>
        <taxon>Bacillota</taxon>
        <taxon>Clostridia</taxon>
        <taxon>Eubacteriales</taxon>
        <taxon>Clostridiaceae</taxon>
        <taxon>Clostridium</taxon>
    </lineage>
</organism>
<dbReference type="RefSeq" id="WP_058295063.1">
    <property type="nucleotide sequence ID" value="NZ_CAMRXG010000053.1"/>
</dbReference>
<protein>
    <submittedName>
        <fullName evidence="3">Transcriptional regulator</fullName>
    </submittedName>
</protein>
<dbReference type="AlphaFoldDB" id="A0A2A7MIF3"/>
<dbReference type="InterPro" id="IPR016032">
    <property type="entry name" value="Sig_transdc_resp-reg_C-effctor"/>
</dbReference>
<dbReference type="PRINTS" id="PR00038">
    <property type="entry name" value="HTHLUXR"/>
</dbReference>
<dbReference type="Proteomes" id="UP000220840">
    <property type="component" value="Unassembled WGS sequence"/>
</dbReference>
<dbReference type="SUPFAM" id="SSF46894">
    <property type="entry name" value="C-terminal effector domain of the bipartite response regulators"/>
    <property type="match status" value="1"/>
</dbReference>
<dbReference type="Pfam" id="PF09860">
    <property type="entry name" value="DUF2087"/>
    <property type="match status" value="1"/>
</dbReference>
<comment type="caution">
    <text evidence="3">The sequence shown here is derived from an EMBL/GenBank/DDBJ whole genome shotgun (WGS) entry which is preliminary data.</text>
</comment>
<feature type="domain" description="DUF2087" evidence="2">
    <location>
        <begin position="188"/>
        <end position="254"/>
    </location>
</feature>
<dbReference type="OrthoDB" id="9789954at2"/>
<evidence type="ECO:0000313" key="3">
    <source>
        <dbReference type="EMBL" id="PEG30898.1"/>
    </source>
</evidence>
<reference evidence="3 4" key="1">
    <citation type="submission" date="2017-10" db="EMBL/GenBank/DDBJ databases">
        <title>Effective Description of Clostridium neonatale sp. nov. linked to necrotizing enterocolitis in neonates and a clarification of species assignable to the genus Clostridium (Prazmowski 1880) emend. Lawson and Rainey 2016.</title>
        <authorList>
            <person name="Bernard K."/>
            <person name="Burdz T."/>
            <person name="Wiebe D."/>
            <person name="Balcewich B."/>
            <person name="Alfa M."/>
            <person name="Bernier A.-M."/>
        </authorList>
    </citation>
    <scope>NUCLEOTIDE SEQUENCE [LARGE SCALE GENOMIC DNA]</scope>
    <source>
        <strain evidence="3 4">LCDC99A005</strain>
    </source>
</reference>
<name>A0A2A7MIF3_9CLOT</name>
<accession>A0A2A7MIF3</accession>
<evidence type="ECO:0000313" key="4">
    <source>
        <dbReference type="Proteomes" id="UP000220840"/>
    </source>
</evidence>
<dbReference type="InterPro" id="IPR000792">
    <property type="entry name" value="Tscrpt_reg_LuxR_C"/>
</dbReference>
<dbReference type="InterPro" id="IPR018656">
    <property type="entry name" value="DUF2087"/>
</dbReference>
<dbReference type="GO" id="GO:0006355">
    <property type="term" value="P:regulation of DNA-templated transcription"/>
    <property type="evidence" value="ECO:0007669"/>
    <property type="project" value="InterPro"/>
</dbReference>
<evidence type="ECO:0000259" key="1">
    <source>
        <dbReference type="Pfam" id="PF00196"/>
    </source>
</evidence>
<sequence>MSNEKENQQFWSSSIEEVKNGYIEDKDEYKCLICGENFTKGRIYEVKSLLYDAKKATEFHIEEKHISMLDYLVNMNSSFTGITDVQKDLINMFYSGLSDKEISEKIGIAQSTIRNHRYKLREKEKQSKIFLAMMELLNEKTDKKINNLDKGSMCDAHKSAKSVDDRFNITDKEKEKVKETYFNEDGFLKSYPAREKKKIIVLEEIVKNFNKDRKYSEKEVNRILKRIYEDYASIRRALIEYGYLERNNDCSEYWIKE</sequence>
<dbReference type="Gene3D" id="1.10.10.10">
    <property type="entry name" value="Winged helix-like DNA-binding domain superfamily/Winged helix DNA-binding domain"/>
    <property type="match status" value="1"/>
</dbReference>
<keyword evidence="4" id="KW-1185">Reference proteome</keyword>
<dbReference type="InterPro" id="IPR036388">
    <property type="entry name" value="WH-like_DNA-bd_sf"/>
</dbReference>